<proteinExistence type="predicted"/>
<keyword evidence="2" id="KW-1185">Reference proteome</keyword>
<name>A0A7J6UFZ2_PEROL</name>
<dbReference type="AlphaFoldDB" id="A0A7J6UFZ2"/>
<protein>
    <submittedName>
        <fullName evidence="1">Uncharacterized protein</fullName>
    </submittedName>
</protein>
<sequence length="167" mass="18737">EGWSAPEQCTAELGCPRLWGPEGPISEQKVARQRPYCVEYTGSHPNSEVKRRKARIVLGWGTAREVLRLNNEQQCKPNYTKIRREEPPSMAAAFESHYPSVDEAGLRLWEGHMEWVSPSSPDAVFVKCAVICKGGADARRESVRLSDPAVRIRVVEDCKENGDTIMV</sequence>
<accession>A0A7J6UFZ2</accession>
<evidence type="ECO:0000313" key="1">
    <source>
        <dbReference type="EMBL" id="KAF4756144.1"/>
    </source>
</evidence>
<comment type="caution">
    <text evidence="1">The sequence shown here is derived from an EMBL/GenBank/DDBJ whole genome shotgun (WGS) entry which is preliminary data.</text>
</comment>
<gene>
    <name evidence="1" type="ORF">FOZ63_027957</name>
</gene>
<organism evidence="1 2">
    <name type="scientific">Perkinsus olseni</name>
    <name type="common">Perkinsus atlanticus</name>
    <dbReference type="NCBI Taxonomy" id="32597"/>
    <lineage>
        <taxon>Eukaryota</taxon>
        <taxon>Sar</taxon>
        <taxon>Alveolata</taxon>
        <taxon>Perkinsozoa</taxon>
        <taxon>Perkinsea</taxon>
        <taxon>Perkinsida</taxon>
        <taxon>Perkinsidae</taxon>
        <taxon>Perkinsus</taxon>
    </lineage>
</organism>
<reference evidence="1 2" key="1">
    <citation type="submission" date="2020-04" db="EMBL/GenBank/DDBJ databases">
        <title>Perkinsus olseni comparative genomics.</title>
        <authorList>
            <person name="Bogema D.R."/>
        </authorList>
    </citation>
    <scope>NUCLEOTIDE SEQUENCE [LARGE SCALE GENOMIC DNA]</scope>
    <source>
        <strain evidence="1 2">ATCC PRA-207</strain>
    </source>
</reference>
<evidence type="ECO:0000313" key="2">
    <source>
        <dbReference type="Proteomes" id="UP000553632"/>
    </source>
</evidence>
<dbReference type="Proteomes" id="UP000553632">
    <property type="component" value="Unassembled WGS sequence"/>
</dbReference>
<dbReference type="EMBL" id="JABANO010003864">
    <property type="protein sequence ID" value="KAF4756144.1"/>
    <property type="molecule type" value="Genomic_DNA"/>
</dbReference>
<feature type="non-terminal residue" evidence="1">
    <location>
        <position position="167"/>
    </location>
</feature>